<reference evidence="2 3" key="1">
    <citation type="submission" date="2019-06" db="EMBL/GenBank/DDBJ databases">
        <title>Whole genome sequence for Cellvibrionaceae sp. R142.</title>
        <authorList>
            <person name="Wang G."/>
        </authorList>
    </citation>
    <scope>NUCLEOTIDE SEQUENCE [LARGE SCALE GENOMIC DNA]</scope>
    <source>
        <strain evidence="2 3">R142</strain>
    </source>
</reference>
<evidence type="ECO:0000313" key="2">
    <source>
        <dbReference type="EMBL" id="TQV84152.1"/>
    </source>
</evidence>
<dbReference type="EMBL" id="VHSG01000006">
    <property type="protein sequence ID" value="TQV84152.1"/>
    <property type="molecule type" value="Genomic_DNA"/>
</dbReference>
<dbReference type="GO" id="GO:0005737">
    <property type="term" value="C:cytoplasm"/>
    <property type="evidence" value="ECO:0007669"/>
    <property type="project" value="TreeGrafter"/>
</dbReference>
<dbReference type="RefSeq" id="WP_142903232.1">
    <property type="nucleotide sequence ID" value="NZ_ML660089.1"/>
</dbReference>
<name>A0A545U3V8_9GAMM</name>
<evidence type="ECO:0000313" key="3">
    <source>
        <dbReference type="Proteomes" id="UP000319732"/>
    </source>
</evidence>
<dbReference type="Pfam" id="PF13302">
    <property type="entry name" value="Acetyltransf_3"/>
    <property type="match status" value="1"/>
</dbReference>
<dbReference type="PANTHER" id="PTHR43441">
    <property type="entry name" value="RIBOSOMAL-PROTEIN-SERINE ACETYLTRANSFERASE"/>
    <property type="match status" value="1"/>
</dbReference>
<keyword evidence="2" id="KW-0808">Transferase</keyword>
<dbReference type="AlphaFoldDB" id="A0A545U3V8"/>
<dbReference type="GO" id="GO:1990189">
    <property type="term" value="F:protein N-terminal-serine acetyltransferase activity"/>
    <property type="evidence" value="ECO:0007669"/>
    <property type="project" value="TreeGrafter"/>
</dbReference>
<dbReference type="PROSITE" id="PS51186">
    <property type="entry name" value="GNAT"/>
    <property type="match status" value="1"/>
</dbReference>
<dbReference type="OrthoDB" id="9801656at2"/>
<dbReference type="SUPFAM" id="SSF55729">
    <property type="entry name" value="Acyl-CoA N-acyltransferases (Nat)"/>
    <property type="match status" value="1"/>
</dbReference>
<proteinExistence type="predicted"/>
<evidence type="ECO:0000259" key="1">
    <source>
        <dbReference type="PROSITE" id="PS51186"/>
    </source>
</evidence>
<dbReference type="InterPro" id="IPR000182">
    <property type="entry name" value="GNAT_dom"/>
</dbReference>
<dbReference type="InterPro" id="IPR016181">
    <property type="entry name" value="Acyl_CoA_acyltransferase"/>
</dbReference>
<dbReference type="Proteomes" id="UP000319732">
    <property type="component" value="Unassembled WGS sequence"/>
</dbReference>
<protein>
    <submittedName>
        <fullName evidence="2">GNAT family N-acetyltransferase</fullName>
    </submittedName>
</protein>
<organism evidence="2 3">
    <name type="scientific">Exilibacterium tricleocarpae</name>
    <dbReference type="NCBI Taxonomy" id="2591008"/>
    <lineage>
        <taxon>Bacteria</taxon>
        <taxon>Pseudomonadati</taxon>
        <taxon>Pseudomonadota</taxon>
        <taxon>Gammaproteobacteria</taxon>
        <taxon>Cellvibrionales</taxon>
        <taxon>Cellvibrionaceae</taxon>
        <taxon>Exilibacterium</taxon>
    </lineage>
</organism>
<sequence length="182" mass="20600">MTKNHYIYETQRIGVKGLTREELEGAYPHWLNDQAICAFNSHGIYPASRASAAAFIDSLQGDRNQVVWAVYHKGDHCHIGNLSLQAMHWINRSAEIAFLFGARSYWGQGYAEEAARLLLRHGFRQLNLHRIYCATAASNTGMRRLAEKLGMCEEGTRRQALYLDGRYVDAVEFGLLCDEFAG</sequence>
<comment type="caution">
    <text evidence="2">The sequence shown here is derived from an EMBL/GenBank/DDBJ whole genome shotgun (WGS) entry which is preliminary data.</text>
</comment>
<dbReference type="Gene3D" id="3.40.630.30">
    <property type="match status" value="1"/>
</dbReference>
<dbReference type="GO" id="GO:0008999">
    <property type="term" value="F:protein-N-terminal-alanine acetyltransferase activity"/>
    <property type="evidence" value="ECO:0007669"/>
    <property type="project" value="TreeGrafter"/>
</dbReference>
<dbReference type="InterPro" id="IPR051908">
    <property type="entry name" value="Ribosomal_N-acetyltransferase"/>
</dbReference>
<feature type="domain" description="N-acetyltransferase" evidence="1">
    <location>
        <begin position="21"/>
        <end position="178"/>
    </location>
</feature>
<accession>A0A545U3V8</accession>
<dbReference type="PANTHER" id="PTHR43441:SF11">
    <property type="entry name" value="RIBOSOMAL-PROTEIN-SERINE ACETYLTRANSFERASE"/>
    <property type="match status" value="1"/>
</dbReference>
<keyword evidence="3" id="KW-1185">Reference proteome</keyword>
<gene>
    <name evidence="2" type="ORF">FKG94_05680</name>
</gene>